<keyword evidence="2" id="KW-0862">Zinc</keyword>
<keyword evidence="1" id="KW-0479">Metal-binding</keyword>
<protein>
    <submittedName>
        <fullName evidence="4">Uncharacterized protein</fullName>
    </submittedName>
</protein>
<dbReference type="GO" id="GO:0008270">
    <property type="term" value="F:zinc ion binding"/>
    <property type="evidence" value="ECO:0007669"/>
    <property type="project" value="TreeGrafter"/>
</dbReference>
<dbReference type="Gene3D" id="3.90.180.10">
    <property type="entry name" value="Medium-chain alcohol dehydrogenases, catalytic domain"/>
    <property type="match status" value="1"/>
</dbReference>
<organism evidence="4">
    <name type="scientific">Hyalella azteca</name>
    <name type="common">Amphipod</name>
    <dbReference type="NCBI Taxonomy" id="294128"/>
    <lineage>
        <taxon>Eukaryota</taxon>
        <taxon>Metazoa</taxon>
        <taxon>Ecdysozoa</taxon>
        <taxon>Arthropoda</taxon>
        <taxon>Crustacea</taxon>
        <taxon>Multicrustacea</taxon>
        <taxon>Malacostraca</taxon>
        <taxon>Eumalacostraca</taxon>
        <taxon>Peracarida</taxon>
        <taxon>Amphipoda</taxon>
        <taxon>Senticaudata</taxon>
        <taxon>Talitrida</taxon>
        <taxon>Talitroidea</taxon>
        <taxon>Hyalellidae</taxon>
        <taxon>Hyalella</taxon>
    </lineage>
</organism>
<evidence type="ECO:0000256" key="3">
    <source>
        <dbReference type="ARBA" id="ARBA00023027"/>
    </source>
</evidence>
<name>A0A6A0HEX8_HYAAZ</name>
<sequence>MIESKAKRNIKIPGSYRIWHLGVRFSPVIRCKAAVAWAAKQPLVIEDVDVAPPKQGEVRIKVGYGFHI</sequence>
<dbReference type="AlphaFoldDB" id="A0A6A0HEX8"/>
<keyword evidence="3" id="KW-0520">NAD</keyword>
<evidence type="ECO:0000313" key="4">
    <source>
        <dbReference type="EMBL" id="KAA0203485.1"/>
    </source>
</evidence>
<dbReference type="GO" id="GO:0005829">
    <property type="term" value="C:cytosol"/>
    <property type="evidence" value="ECO:0007669"/>
    <property type="project" value="TreeGrafter"/>
</dbReference>
<reference evidence="4" key="1">
    <citation type="submission" date="2014-08" db="EMBL/GenBank/DDBJ databases">
        <authorList>
            <person name="Murali S."/>
            <person name="Richards S."/>
            <person name="Bandaranaike D."/>
            <person name="Bellair M."/>
            <person name="Blankenburg K."/>
            <person name="Chao H."/>
            <person name="Dinh H."/>
            <person name="Doddapaneni H."/>
            <person name="Dugan-Rocha S."/>
            <person name="Elkadiri S."/>
            <person name="Gnanaolivu R."/>
            <person name="Hughes D."/>
            <person name="Lee S."/>
            <person name="Li M."/>
            <person name="Ming W."/>
            <person name="Munidasa M."/>
            <person name="Muniz J."/>
            <person name="Nguyen L."/>
            <person name="Osuji N."/>
            <person name="Pu L.-L."/>
            <person name="Puazo M."/>
            <person name="Skinner E."/>
            <person name="Qu C."/>
            <person name="Quiroz J."/>
            <person name="Raj R."/>
            <person name="Weissenberger G."/>
            <person name="Xin Y."/>
            <person name="Zou X."/>
            <person name="Han Y."/>
            <person name="Worley K."/>
            <person name="Muzny D."/>
            <person name="Gibbs R."/>
        </authorList>
    </citation>
    <scope>NUCLEOTIDE SEQUENCE</scope>
    <source>
        <strain evidence="4">HAZT.00-mixed</strain>
        <tissue evidence="4">Whole organism</tissue>
    </source>
</reference>
<reference evidence="4" key="3">
    <citation type="submission" date="2019-06" db="EMBL/GenBank/DDBJ databases">
        <authorList>
            <person name="Poynton C."/>
            <person name="Hasenbein S."/>
            <person name="Benoit J.B."/>
            <person name="Sepulveda M.S."/>
            <person name="Poelchau M.F."/>
            <person name="Murali S.C."/>
            <person name="Chen S."/>
            <person name="Glastad K.M."/>
            <person name="Werren J.H."/>
            <person name="Vineis J.H."/>
            <person name="Bowen J.L."/>
            <person name="Friedrich M."/>
            <person name="Jones J."/>
            <person name="Robertson H.M."/>
            <person name="Feyereisen R."/>
            <person name="Mechler-Hickson A."/>
            <person name="Mathers N."/>
            <person name="Lee C.E."/>
            <person name="Colbourne J.K."/>
            <person name="Biales A."/>
            <person name="Johnston J.S."/>
            <person name="Wellborn G.A."/>
            <person name="Rosendale A.J."/>
            <person name="Cridge A.G."/>
            <person name="Munoz-Torres M.C."/>
            <person name="Bain P.A."/>
            <person name="Manny A.R."/>
            <person name="Major K.M."/>
            <person name="Lambert F.N."/>
            <person name="Vulpe C.D."/>
            <person name="Tuck P."/>
            <person name="Blalock B.J."/>
            <person name="Lin Y.-Y."/>
            <person name="Smith M.E."/>
            <person name="Ochoa-Acuna H."/>
            <person name="Chen M.-J.M."/>
            <person name="Childers C.P."/>
            <person name="Qu J."/>
            <person name="Dugan S."/>
            <person name="Lee S.L."/>
            <person name="Chao H."/>
            <person name="Dinh H."/>
            <person name="Han Y."/>
            <person name="Doddapaneni H."/>
            <person name="Worley K.C."/>
            <person name="Muzny D.M."/>
            <person name="Gibbs R.A."/>
            <person name="Richards S."/>
        </authorList>
    </citation>
    <scope>NUCLEOTIDE SEQUENCE</scope>
    <source>
        <strain evidence="4">HAZT.00-mixed</strain>
        <tissue evidence="4">Whole organism</tissue>
    </source>
</reference>
<evidence type="ECO:0000256" key="1">
    <source>
        <dbReference type="ARBA" id="ARBA00022723"/>
    </source>
</evidence>
<dbReference type="InterPro" id="IPR011032">
    <property type="entry name" value="GroES-like_sf"/>
</dbReference>
<dbReference type="GO" id="GO:0046294">
    <property type="term" value="P:formaldehyde catabolic process"/>
    <property type="evidence" value="ECO:0007669"/>
    <property type="project" value="TreeGrafter"/>
</dbReference>
<accession>A0A6A0HEX8</accession>
<dbReference type="Proteomes" id="UP000711488">
    <property type="component" value="Unassembled WGS sequence"/>
</dbReference>
<dbReference type="PANTHER" id="PTHR43880">
    <property type="entry name" value="ALCOHOL DEHYDROGENASE"/>
    <property type="match status" value="1"/>
</dbReference>
<dbReference type="GO" id="GO:0051903">
    <property type="term" value="F:S-(hydroxymethyl)glutathione dehydrogenase [NAD(P)+] activity"/>
    <property type="evidence" value="ECO:0007669"/>
    <property type="project" value="TreeGrafter"/>
</dbReference>
<comment type="caution">
    <text evidence="4">The sequence shown here is derived from an EMBL/GenBank/DDBJ whole genome shotgun (WGS) entry which is preliminary data.</text>
</comment>
<dbReference type="SUPFAM" id="SSF50129">
    <property type="entry name" value="GroES-like"/>
    <property type="match status" value="1"/>
</dbReference>
<gene>
    <name evidence="4" type="ORF">HAZT_HAZT010448</name>
</gene>
<evidence type="ECO:0000256" key="2">
    <source>
        <dbReference type="ARBA" id="ARBA00022833"/>
    </source>
</evidence>
<reference evidence="4" key="2">
    <citation type="journal article" date="2018" name="Environ. Sci. Technol.">
        <title>The Toxicogenome of Hyalella azteca: A Model for Sediment Ecotoxicology and Evolutionary Toxicology.</title>
        <authorList>
            <person name="Poynton H.C."/>
            <person name="Hasenbein S."/>
            <person name="Benoit J.B."/>
            <person name="Sepulveda M.S."/>
            <person name="Poelchau M.F."/>
            <person name="Hughes D.S.T."/>
            <person name="Murali S.C."/>
            <person name="Chen S."/>
            <person name="Glastad K.M."/>
            <person name="Goodisman M.A.D."/>
            <person name="Werren J.H."/>
            <person name="Vineis J.H."/>
            <person name="Bowen J.L."/>
            <person name="Friedrich M."/>
            <person name="Jones J."/>
            <person name="Robertson H.M."/>
            <person name="Feyereisen R."/>
            <person name="Mechler-Hickson A."/>
            <person name="Mathers N."/>
            <person name="Lee C.E."/>
            <person name="Colbourne J.K."/>
            <person name="Biales A."/>
            <person name="Johnston J.S."/>
            <person name="Wellborn G.A."/>
            <person name="Rosendale A.J."/>
            <person name="Cridge A.G."/>
            <person name="Munoz-Torres M.C."/>
            <person name="Bain P.A."/>
            <person name="Manny A.R."/>
            <person name="Major K.M."/>
            <person name="Lambert F.N."/>
            <person name="Vulpe C.D."/>
            <person name="Tuck P."/>
            <person name="Blalock B.J."/>
            <person name="Lin Y.Y."/>
            <person name="Smith M.E."/>
            <person name="Ochoa-Acuna H."/>
            <person name="Chen M.M."/>
            <person name="Childers C.P."/>
            <person name="Qu J."/>
            <person name="Dugan S."/>
            <person name="Lee S.L."/>
            <person name="Chao H."/>
            <person name="Dinh H."/>
            <person name="Han Y."/>
            <person name="Doddapaneni H."/>
            <person name="Worley K.C."/>
            <person name="Muzny D.M."/>
            <person name="Gibbs R.A."/>
            <person name="Richards S."/>
        </authorList>
    </citation>
    <scope>NUCLEOTIDE SEQUENCE</scope>
    <source>
        <strain evidence="4">HAZT.00-mixed</strain>
        <tissue evidence="4">Whole organism</tissue>
    </source>
</reference>
<dbReference type="PANTHER" id="PTHR43880:SF12">
    <property type="entry name" value="ALCOHOL DEHYDROGENASE CLASS-3"/>
    <property type="match status" value="1"/>
</dbReference>
<dbReference type="EMBL" id="JQDR03001557">
    <property type="protein sequence ID" value="KAA0203485.1"/>
    <property type="molecule type" value="Genomic_DNA"/>
</dbReference>
<proteinExistence type="predicted"/>